<feature type="chain" id="PRO_5031010949" description="DUF1995 domain-containing protein" evidence="2">
    <location>
        <begin position="29"/>
        <end position="358"/>
    </location>
</feature>
<gene>
    <name evidence="4" type="ORF">CHYS00102_LOCUS23017</name>
</gene>
<accession>A0A7S1FWV7</accession>
<feature type="compositionally biased region" description="Low complexity" evidence="1">
    <location>
        <begin position="46"/>
        <end position="63"/>
    </location>
</feature>
<evidence type="ECO:0000256" key="2">
    <source>
        <dbReference type="SAM" id="SignalP"/>
    </source>
</evidence>
<proteinExistence type="predicted"/>
<dbReference type="EMBL" id="HBFR01031731">
    <property type="protein sequence ID" value="CAD8895803.1"/>
    <property type="molecule type" value="Transcribed_RNA"/>
</dbReference>
<evidence type="ECO:0000256" key="1">
    <source>
        <dbReference type="SAM" id="MobiDB-lite"/>
    </source>
</evidence>
<reference evidence="4" key="1">
    <citation type="submission" date="2021-01" db="EMBL/GenBank/DDBJ databases">
        <authorList>
            <person name="Corre E."/>
            <person name="Pelletier E."/>
            <person name="Niang G."/>
            <person name="Scheremetjew M."/>
            <person name="Finn R."/>
            <person name="Kale V."/>
            <person name="Holt S."/>
            <person name="Cochrane G."/>
            <person name="Meng A."/>
            <person name="Brown T."/>
            <person name="Cohen L."/>
        </authorList>
    </citation>
    <scope>NUCLEOTIDE SEQUENCE</scope>
    <source>
        <strain evidence="4">308</strain>
    </source>
</reference>
<dbReference type="InterPro" id="IPR053021">
    <property type="entry name" value="Chloroplast_ADK"/>
</dbReference>
<dbReference type="InterPro" id="IPR018962">
    <property type="entry name" value="DUF1995"/>
</dbReference>
<protein>
    <recommendedName>
        <fullName evidence="3">DUF1995 domain-containing protein</fullName>
    </recommendedName>
</protein>
<organism evidence="4">
    <name type="scientific">Corethron hystrix</name>
    <dbReference type="NCBI Taxonomy" id="216773"/>
    <lineage>
        <taxon>Eukaryota</taxon>
        <taxon>Sar</taxon>
        <taxon>Stramenopiles</taxon>
        <taxon>Ochrophyta</taxon>
        <taxon>Bacillariophyta</taxon>
        <taxon>Coscinodiscophyceae</taxon>
        <taxon>Corethrophycidae</taxon>
        <taxon>Corethrales</taxon>
        <taxon>Corethraceae</taxon>
        <taxon>Corethron</taxon>
    </lineage>
</organism>
<dbReference type="PANTHER" id="PTHR35509:SF4">
    <property type="entry name" value="DUF1995 DOMAIN-CONTAINING PROTEIN"/>
    <property type="match status" value="1"/>
</dbReference>
<feature type="compositionally biased region" description="Polar residues" evidence="1">
    <location>
        <begin position="64"/>
        <end position="79"/>
    </location>
</feature>
<keyword evidence="2" id="KW-0732">Signal</keyword>
<dbReference type="AlphaFoldDB" id="A0A7S1FWV7"/>
<evidence type="ECO:0000259" key="3">
    <source>
        <dbReference type="Pfam" id="PF09353"/>
    </source>
</evidence>
<evidence type="ECO:0000313" key="4">
    <source>
        <dbReference type="EMBL" id="CAD8895803.1"/>
    </source>
</evidence>
<feature type="signal peptide" evidence="2">
    <location>
        <begin position="1"/>
        <end position="28"/>
    </location>
</feature>
<name>A0A7S1FWV7_9STRA</name>
<dbReference type="Pfam" id="PF09353">
    <property type="entry name" value="DUF1995"/>
    <property type="match status" value="1"/>
</dbReference>
<feature type="domain" description="DUF1995" evidence="3">
    <location>
        <begin position="82"/>
        <end position="337"/>
    </location>
</feature>
<feature type="region of interest" description="Disordered" evidence="1">
    <location>
        <begin position="43"/>
        <end position="79"/>
    </location>
</feature>
<sequence length="358" mass="38190">MSPSVSCHMASAILAVAVLFLSSPLICSFQISPKARHSVRPIPQCTRSFSTPPSTTTDPLSASVATEGSNDPESSTSRLSVPLTFSDMIDAASKAINDAREAGKTRQIVRVLLPRDPTGSRLGTFAEGDANGYAQFSNAALVPPDETWQGGIMQLYRAAGATCREILRAISPNPGGLPPRTTEDVSVDPSGVDGMGLWTSESTSPSDDAACFVQPTIEITNAIESVHKQAGSKRLVFILNPQWRNVDDALDAASKVGGFFGSVASFLGGKGGALKRLNEMGFESTFTIEGYVCKGTDVRLMKRFDSDWAVFALNDMGDGYVSLGTSLERPTYQDVDEMMDEKGIALKYARDIGLADKL</sequence>
<dbReference type="PANTHER" id="PTHR35509">
    <property type="entry name" value="DOMAIN PROTEIN, PUTATIVE (DUF1995)-RELATED"/>
    <property type="match status" value="1"/>
</dbReference>